<dbReference type="Gene3D" id="3.30.420.10">
    <property type="entry name" value="Ribonuclease H-like superfamily/Ribonuclease H"/>
    <property type="match status" value="1"/>
</dbReference>
<evidence type="ECO:0000256" key="8">
    <source>
        <dbReference type="ARBA" id="ARBA00023204"/>
    </source>
</evidence>
<dbReference type="Pfam" id="PF24055">
    <property type="entry name" value="POL3_N"/>
    <property type="match status" value="1"/>
</dbReference>
<feature type="region of interest" description="Disordered" evidence="10">
    <location>
        <begin position="571"/>
        <end position="632"/>
    </location>
</feature>
<comment type="catalytic activity">
    <reaction evidence="9">
        <text>DNA(n) + a 2'-deoxyribonucleoside 5'-triphosphate = DNA(n+1) + diphosphate</text>
        <dbReference type="Rhea" id="RHEA:22508"/>
        <dbReference type="Rhea" id="RHEA-COMP:17339"/>
        <dbReference type="Rhea" id="RHEA-COMP:17340"/>
        <dbReference type="ChEBI" id="CHEBI:33019"/>
        <dbReference type="ChEBI" id="CHEBI:61560"/>
        <dbReference type="ChEBI" id="CHEBI:173112"/>
        <dbReference type="EC" id="2.7.7.7"/>
    </reaction>
</comment>
<dbReference type="Pfam" id="PF00136">
    <property type="entry name" value="DNA_pol_B"/>
    <property type="match status" value="1"/>
</dbReference>
<dbReference type="PANTHER" id="PTHR45812">
    <property type="entry name" value="DNA POLYMERASE ZETA CATALYTIC SUBUNIT"/>
    <property type="match status" value="1"/>
</dbReference>
<feature type="compositionally biased region" description="Low complexity" evidence="10">
    <location>
        <begin position="985"/>
        <end position="995"/>
    </location>
</feature>
<dbReference type="InterPro" id="IPR006134">
    <property type="entry name" value="DNA-dir_DNA_pol_B_multi_dom"/>
</dbReference>
<feature type="domain" description="DNA polymerase delta/zeta catalytic subunit N-terminal" evidence="13">
    <location>
        <begin position="79"/>
        <end position="159"/>
    </location>
</feature>
<dbReference type="GO" id="GO:0003887">
    <property type="term" value="F:DNA-directed DNA polymerase activity"/>
    <property type="evidence" value="ECO:0007669"/>
    <property type="project" value="UniProtKB-EC"/>
</dbReference>
<dbReference type="PANTHER" id="PTHR45812:SF1">
    <property type="entry name" value="DNA POLYMERASE ZETA CATALYTIC SUBUNIT"/>
    <property type="match status" value="1"/>
</dbReference>
<keyword evidence="16" id="KW-1185">Reference proteome</keyword>
<dbReference type="InterPro" id="IPR036397">
    <property type="entry name" value="RNaseH_sf"/>
</dbReference>
<feature type="region of interest" description="Disordered" evidence="10">
    <location>
        <begin position="504"/>
        <end position="550"/>
    </location>
</feature>
<feature type="region of interest" description="Disordered" evidence="10">
    <location>
        <begin position="944"/>
        <end position="996"/>
    </location>
</feature>
<feature type="domain" description="DNA-directed DNA polymerase family B multifunctional" evidence="11">
    <location>
        <begin position="1806"/>
        <end position="2076"/>
    </location>
</feature>
<keyword evidence="6" id="KW-0227">DNA damage</keyword>
<evidence type="ECO:0000256" key="7">
    <source>
        <dbReference type="ARBA" id="ARBA00022932"/>
    </source>
</evidence>
<feature type="compositionally biased region" description="Polar residues" evidence="10">
    <location>
        <begin position="1285"/>
        <end position="1306"/>
    </location>
</feature>
<evidence type="ECO:0000259" key="13">
    <source>
        <dbReference type="Pfam" id="PF24055"/>
    </source>
</evidence>
<accession>A0ABR2WNK7</accession>
<keyword evidence="5 15" id="KW-0548">Nucleotidyltransferase</keyword>
<dbReference type="Pfam" id="PF03104">
    <property type="entry name" value="DNA_pol_B_exo1"/>
    <property type="match status" value="1"/>
</dbReference>
<comment type="caution">
    <text evidence="15">The sequence shown here is derived from an EMBL/GenBank/DDBJ whole genome shotgun (WGS) entry which is preliminary data.</text>
</comment>
<evidence type="ECO:0000313" key="16">
    <source>
        <dbReference type="Proteomes" id="UP001479436"/>
    </source>
</evidence>
<dbReference type="InterPro" id="IPR012337">
    <property type="entry name" value="RNaseH-like_sf"/>
</dbReference>
<reference evidence="15 16" key="1">
    <citation type="submission" date="2023-04" db="EMBL/GenBank/DDBJ databases">
        <title>Genome of Basidiobolus ranarum AG-B5.</title>
        <authorList>
            <person name="Stajich J.E."/>
            <person name="Carter-House D."/>
            <person name="Gryganskyi A."/>
        </authorList>
    </citation>
    <scope>NUCLEOTIDE SEQUENCE [LARGE SCALE GENOMIC DNA]</scope>
    <source>
        <strain evidence="15 16">AG-B5</strain>
    </source>
</reference>
<dbReference type="InterPro" id="IPR023211">
    <property type="entry name" value="DNA_pol_palm_dom_sf"/>
</dbReference>
<organism evidence="15 16">
    <name type="scientific">Basidiobolus ranarum</name>
    <dbReference type="NCBI Taxonomy" id="34480"/>
    <lineage>
        <taxon>Eukaryota</taxon>
        <taxon>Fungi</taxon>
        <taxon>Fungi incertae sedis</taxon>
        <taxon>Zoopagomycota</taxon>
        <taxon>Entomophthoromycotina</taxon>
        <taxon>Basidiobolomycetes</taxon>
        <taxon>Basidiobolales</taxon>
        <taxon>Basidiobolaceae</taxon>
        <taxon>Basidiobolus</taxon>
    </lineage>
</organism>
<evidence type="ECO:0000256" key="4">
    <source>
        <dbReference type="ARBA" id="ARBA00022679"/>
    </source>
</evidence>
<evidence type="ECO:0000313" key="15">
    <source>
        <dbReference type="EMBL" id="KAK9763083.1"/>
    </source>
</evidence>
<keyword evidence="7" id="KW-0239">DNA-directed DNA polymerase</keyword>
<dbReference type="EMBL" id="JASJQH010000737">
    <property type="protein sequence ID" value="KAK9763083.1"/>
    <property type="molecule type" value="Genomic_DNA"/>
</dbReference>
<keyword evidence="4 15" id="KW-0808">Transferase</keyword>
<evidence type="ECO:0000259" key="14">
    <source>
        <dbReference type="Pfam" id="PF24065"/>
    </source>
</evidence>
<dbReference type="EC" id="2.7.7.7" evidence="2"/>
<dbReference type="CDD" id="cd05778">
    <property type="entry name" value="DNA_polB_zeta_exo"/>
    <property type="match status" value="1"/>
</dbReference>
<dbReference type="InterPro" id="IPR043502">
    <property type="entry name" value="DNA/RNA_pol_sf"/>
</dbReference>
<comment type="similarity">
    <text evidence="1">Belongs to the DNA polymerase type-B family.</text>
</comment>
<evidence type="ECO:0000256" key="3">
    <source>
        <dbReference type="ARBA" id="ARBA00021589"/>
    </source>
</evidence>
<evidence type="ECO:0000256" key="1">
    <source>
        <dbReference type="ARBA" id="ARBA00005755"/>
    </source>
</evidence>
<sequence length="2104" mass="239628">MNNPSGLEHHKTPNLDEKSTREVVFSCRIVNIDFEFVQPGPYDIHRTNIHPDIALQKVPVIRIFGSTENGQKTCLHVHQAFPYFYVEYKGSMTLTALKSFCIQLATSINHAVAVSLDKDPQLKNQYVLTILPVKGVPFYGYYKEHRCFLKIYLVNPNIVSRVAELLQMGAIMGTVFQPYEAHIPFLLQFFIDYNLYGMNYINLDDMVTRVNSYEKQPWEDSVVVKETVLNKDLISERDIHTVDPEVNGYQANVRLVHSLKALWQDEEERCKAHISPTETKPQAEDRGYSPWNNEAALREIIHRLVENNLETKKPEPEPLDPPKTDILDKLMTAYQAIDGLFKNTLFLGEDTVDSFQDITSSAEVYVDDDVVSQRFSSQNAHQEEDSNVDQDLPLPEEQTEDDMNDEKFWEQFELIDDEELFNVNVENQRDLPYQGDKRLPTPLMTLSNKMLAETSSNHKQSETPGIPANSSHFLNHETLNAMSISDEPMPMNFATCPILRKKSPDIEDSSSCQSFPIRKIPQFDGPGDLEPPNNPRFPSEKKGSRTPIFGSTSRKFCRIVNKSNSSNRRLLYQAKNREPNQKTPKVPLTSLTIPILPSSQESPTKRKNRDFQSTSQLWPKKPTDRESSRRHTDTYIRRRRRANFIYLSDEEDEIDPFMLVPLSRRSSRLVMDFVDVPHKSKSADDYLFIDCSSYNDISAPKNISEVGDNRFDTKPENNYVRPLGPYCNNIEDAVTESTFPTQLIRKVQISKNDRIEPVPIVPPCQLPDDVSMVMHPIDTLDRDYFTKNITTMWSPAVSPTQEVFEEQPIIEILSLPSSPVKDIRVPIQSHSQRSETSKSNADKYESSWSEIVVPATIPHPTQDVFTPEDIEVVIPASNISREQFVKFLDESEDAEKPRSNPACEISTMEMVPPIFKSALANFEIEIPAFRYPRESFLMCTTSTDLSDNEPDFSETSIEQLESEYESLSSSEDAAHSDFEDDEISRSSSPISDIIEVTPTKKTRHGVLFGNWKEAYRTPEHERSSLDESGKLLVASTPTRVRSQHDILDQDESPFIKRPIHKASSKIRSQPIKKKWTPQSFKERKPLSLSLKRISDFKPKDGADFTFLDILMKSKKNRDPVNLTVDSSESRPQKSSTLPKLAQENYNDILLESDLEHKDAPHISQSIVEIPKTDVSIDMNSNFHLSQTPPREKGKNAIVYDDPFRVEPQLITTLPRNADLTENGEPGYQEACVLRLGPTSSQLHAIENNSIYHTGDTPQNFRNREHSPSPFQTPTKQKVAELANAPASSSSIPDVASNYANTPSTPSRYSFKRNMKFLMDSSSHPFTSSAGRRSIVRSQEKLPSIVPHNPFMSSTFVTSNSGRHSITNQLNIFKIPTSPYRERKAAANSNPILNKFQWGRKVSFIYREQPPTLEFLEKTWKDFDLPTINYQPPFFSNEKDVPEKPRLYAGKLWKIKSKSISHLKEFETYMRATSALGNDTRVAPKETISSKTNINFWTSARVPPTPEQVEQWLQKNKKEDEVSQVTTPFLKRLKHPSQIEPTTPKNRYGFKLSQFTPASSSEHQIDILCIEILVDTRKGLLPDPNIDALKAICYAYKKFSITENDGLLRAGCIIVKSGESKVEKIAGHEITYVADERAVIDKLAGLVHQLNPDILGGFEIHKSSWGYLADRAKLAYGIELHHRISKMLSQNPGDTFVDQNKNNWNYKKASTFVVTGRHVLNIWRIMRGEVSLNIYSYENLVFHVLHQRVPHFKHSTIVKWINHPQKLFQLRAIQYYIDKAKMDIRLLEQTDVLNRTVEFAKVFGVDFFSVLSRGSQFKVESMMCRIAKPENYLLISPSRVKVAEMRAAESLPLVMEPESSFYTSPVVVLDFQSLYPSIMIAYNYCYSTCLGKIQPTIAKQKFGVTSYVPPIDVLSKFEDQLNVAPNGVAYLKPSVRKGLLGKMLTEILDTRVMVKTSMKKYKKDKALTSLLNARQLSLKFIANVTYGYTGASYSGRMPSVEIADSIVQTGRETLEKTIALINTTAKWGAKVIYGDTDSVFIHIPGASRDQAFDIGHEIAETVTQMNPQPVKLKFEKVRIIVTLNWKPGLQINNLDINNRFIIRVS</sequence>
<keyword evidence="8" id="KW-0234">DNA repair</keyword>
<dbReference type="SUPFAM" id="SSF56672">
    <property type="entry name" value="DNA/RNA polymerases"/>
    <property type="match status" value="1"/>
</dbReference>
<feature type="region of interest" description="Disordered" evidence="10">
    <location>
        <begin position="1250"/>
        <end position="1306"/>
    </location>
</feature>
<dbReference type="SUPFAM" id="SSF53098">
    <property type="entry name" value="Ribonuclease H-like"/>
    <property type="match status" value="1"/>
</dbReference>
<dbReference type="InterPro" id="IPR056447">
    <property type="entry name" value="REV3_N"/>
</dbReference>
<dbReference type="InterPro" id="IPR030559">
    <property type="entry name" value="PolZ_Rev3"/>
</dbReference>
<evidence type="ECO:0000256" key="5">
    <source>
        <dbReference type="ARBA" id="ARBA00022695"/>
    </source>
</evidence>
<feature type="compositionally biased region" description="Basic and acidic residues" evidence="10">
    <location>
        <begin position="621"/>
        <end position="632"/>
    </location>
</feature>
<gene>
    <name evidence="15" type="primary">REV3_1</name>
    <name evidence="15" type="ORF">K7432_010575</name>
</gene>
<dbReference type="SMART" id="SM00486">
    <property type="entry name" value="POLBc"/>
    <property type="match status" value="1"/>
</dbReference>
<proteinExistence type="inferred from homology"/>
<dbReference type="Gene3D" id="1.10.287.690">
    <property type="entry name" value="Helix hairpin bin"/>
    <property type="match status" value="1"/>
</dbReference>
<name>A0ABR2WNK7_9FUNG</name>
<dbReference type="Gene3D" id="3.30.342.10">
    <property type="entry name" value="DNA Polymerase, chain B, domain 1"/>
    <property type="match status" value="1"/>
</dbReference>
<feature type="compositionally biased region" description="Polar residues" evidence="10">
    <location>
        <begin position="589"/>
        <end position="602"/>
    </location>
</feature>
<dbReference type="PRINTS" id="PR00106">
    <property type="entry name" value="DNAPOLB"/>
</dbReference>
<protein>
    <recommendedName>
        <fullName evidence="3">DNA polymerase zeta catalytic subunit</fullName>
        <ecNumber evidence="2">2.7.7.7</ecNumber>
    </recommendedName>
</protein>
<evidence type="ECO:0000256" key="2">
    <source>
        <dbReference type="ARBA" id="ARBA00012417"/>
    </source>
</evidence>
<dbReference type="PROSITE" id="PS00116">
    <property type="entry name" value="DNA_POLYMERASE_B"/>
    <property type="match status" value="1"/>
</dbReference>
<dbReference type="InterPro" id="IPR006172">
    <property type="entry name" value="DNA-dir_DNA_pol_B"/>
</dbReference>
<feature type="region of interest" description="Disordered" evidence="10">
    <location>
        <begin position="1118"/>
        <end position="1138"/>
    </location>
</feature>
<dbReference type="InterPro" id="IPR006133">
    <property type="entry name" value="DNA-dir_DNA_pol_B_exonuc"/>
</dbReference>
<feature type="domain" description="DNA polymerase zeta catalytic subunit N-terminal" evidence="14">
    <location>
        <begin position="25"/>
        <end position="78"/>
    </location>
</feature>
<feature type="compositionally biased region" description="Polar residues" evidence="10">
    <location>
        <begin position="1250"/>
        <end position="1260"/>
    </location>
</feature>
<dbReference type="Pfam" id="PF24065">
    <property type="entry name" value="REV3_N"/>
    <property type="match status" value="1"/>
</dbReference>
<evidence type="ECO:0000256" key="6">
    <source>
        <dbReference type="ARBA" id="ARBA00022763"/>
    </source>
</evidence>
<dbReference type="InterPro" id="IPR017964">
    <property type="entry name" value="DNA-dir_DNA_pol_B_CS"/>
</dbReference>
<dbReference type="InterPro" id="IPR056435">
    <property type="entry name" value="DPOD/Z_N"/>
</dbReference>
<dbReference type="Gene3D" id="3.90.1600.10">
    <property type="entry name" value="Palm domain of DNA polymerase"/>
    <property type="match status" value="1"/>
</dbReference>
<feature type="region of interest" description="Disordered" evidence="10">
    <location>
        <begin position="375"/>
        <end position="401"/>
    </location>
</feature>
<feature type="domain" description="DNA-directed DNA polymerase family B exonuclease" evidence="12">
    <location>
        <begin position="1558"/>
        <end position="1735"/>
    </location>
</feature>
<evidence type="ECO:0000259" key="11">
    <source>
        <dbReference type="Pfam" id="PF00136"/>
    </source>
</evidence>
<evidence type="ECO:0000256" key="9">
    <source>
        <dbReference type="ARBA" id="ARBA00049244"/>
    </source>
</evidence>
<dbReference type="Proteomes" id="UP001479436">
    <property type="component" value="Unassembled WGS sequence"/>
</dbReference>
<evidence type="ECO:0000256" key="10">
    <source>
        <dbReference type="SAM" id="MobiDB-lite"/>
    </source>
</evidence>
<evidence type="ECO:0000259" key="12">
    <source>
        <dbReference type="Pfam" id="PF03104"/>
    </source>
</evidence>